<evidence type="ECO:0000256" key="2">
    <source>
        <dbReference type="ARBA" id="ARBA00023012"/>
    </source>
</evidence>
<name>A0ABW5BL76_9PROT</name>
<evidence type="ECO:0000256" key="3">
    <source>
        <dbReference type="PROSITE-ProRule" id="PRU00169"/>
    </source>
</evidence>
<dbReference type="InterPro" id="IPR011006">
    <property type="entry name" value="CheY-like_superfamily"/>
</dbReference>
<comment type="caution">
    <text evidence="5">The sequence shown here is derived from an EMBL/GenBank/DDBJ whole genome shotgun (WGS) entry which is preliminary data.</text>
</comment>
<feature type="domain" description="Response regulatory" evidence="4">
    <location>
        <begin position="22"/>
        <end position="139"/>
    </location>
</feature>
<sequence>MHDNNKVSHSQGLGFKVLRTLSILLVEDNSINQQIITSMMDSLGHKTDVAENGAEATEKHMEHDYDLILMDVRMPLMSGPEATQVIRQMKGEKALIPIIALTADAMEESKKGYYEAGMNDVVTKPIDRDVFLFTIDKVLGEKIHISLAETEEPVLLHKKPETEITDVIDGENRIRKGEGHNAEQYGQGVLDDLENLLLEIDQIEETEVNSSSNKVARLRR</sequence>
<dbReference type="SUPFAM" id="SSF52172">
    <property type="entry name" value="CheY-like"/>
    <property type="match status" value="1"/>
</dbReference>
<evidence type="ECO:0000313" key="5">
    <source>
        <dbReference type="EMBL" id="MFD2205630.1"/>
    </source>
</evidence>
<evidence type="ECO:0000259" key="4">
    <source>
        <dbReference type="PROSITE" id="PS50110"/>
    </source>
</evidence>
<protein>
    <submittedName>
        <fullName evidence="5">Response regulator</fullName>
    </submittedName>
</protein>
<keyword evidence="1 3" id="KW-0597">Phosphoprotein</keyword>
<evidence type="ECO:0000313" key="6">
    <source>
        <dbReference type="Proteomes" id="UP001597294"/>
    </source>
</evidence>
<evidence type="ECO:0000256" key="1">
    <source>
        <dbReference type="ARBA" id="ARBA00022553"/>
    </source>
</evidence>
<dbReference type="PANTHER" id="PTHR45339:SF1">
    <property type="entry name" value="HYBRID SIGNAL TRANSDUCTION HISTIDINE KINASE J"/>
    <property type="match status" value="1"/>
</dbReference>
<organism evidence="5 6">
    <name type="scientific">Kiloniella antarctica</name>
    <dbReference type="NCBI Taxonomy" id="1550907"/>
    <lineage>
        <taxon>Bacteria</taxon>
        <taxon>Pseudomonadati</taxon>
        <taxon>Pseudomonadota</taxon>
        <taxon>Alphaproteobacteria</taxon>
        <taxon>Rhodospirillales</taxon>
        <taxon>Kiloniellaceae</taxon>
        <taxon>Kiloniella</taxon>
    </lineage>
</organism>
<dbReference type="Proteomes" id="UP001597294">
    <property type="component" value="Unassembled WGS sequence"/>
</dbReference>
<dbReference type="EMBL" id="JBHUII010000004">
    <property type="protein sequence ID" value="MFD2205630.1"/>
    <property type="molecule type" value="Genomic_DNA"/>
</dbReference>
<dbReference type="PROSITE" id="PS50110">
    <property type="entry name" value="RESPONSE_REGULATORY"/>
    <property type="match status" value="1"/>
</dbReference>
<reference evidence="6" key="1">
    <citation type="journal article" date="2019" name="Int. J. Syst. Evol. Microbiol.">
        <title>The Global Catalogue of Microorganisms (GCM) 10K type strain sequencing project: providing services to taxonomists for standard genome sequencing and annotation.</title>
        <authorList>
            <consortium name="The Broad Institute Genomics Platform"/>
            <consortium name="The Broad Institute Genome Sequencing Center for Infectious Disease"/>
            <person name="Wu L."/>
            <person name="Ma J."/>
        </authorList>
    </citation>
    <scope>NUCLEOTIDE SEQUENCE [LARGE SCALE GENOMIC DNA]</scope>
    <source>
        <strain evidence="6">CGMCC 4.7192</strain>
    </source>
</reference>
<keyword evidence="2" id="KW-0902">Two-component regulatory system</keyword>
<dbReference type="Pfam" id="PF00072">
    <property type="entry name" value="Response_reg"/>
    <property type="match status" value="1"/>
</dbReference>
<keyword evidence="6" id="KW-1185">Reference proteome</keyword>
<dbReference type="Gene3D" id="3.40.50.2300">
    <property type="match status" value="1"/>
</dbReference>
<gene>
    <name evidence="5" type="ORF">ACFSKO_08415</name>
</gene>
<dbReference type="SMART" id="SM00448">
    <property type="entry name" value="REC"/>
    <property type="match status" value="1"/>
</dbReference>
<accession>A0ABW5BL76</accession>
<dbReference type="CDD" id="cd17546">
    <property type="entry name" value="REC_hyHK_CKI1_RcsC-like"/>
    <property type="match status" value="1"/>
</dbReference>
<dbReference type="InterPro" id="IPR001789">
    <property type="entry name" value="Sig_transdc_resp-reg_receiver"/>
</dbReference>
<feature type="modified residue" description="4-aspartylphosphate" evidence="3">
    <location>
        <position position="71"/>
    </location>
</feature>
<proteinExistence type="predicted"/>
<dbReference type="PANTHER" id="PTHR45339">
    <property type="entry name" value="HYBRID SIGNAL TRANSDUCTION HISTIDINE KINASE J"/>
    <property type="match status" value="1"/>
</dbReference>